<keyword evidence="2" id="KW-0808">Transferase</keyword>
<dbReference type="PROSITE" id="PS50011">
    <property type="entry name" value="PROTEIN_KINASE_DOM"/>
    <property type="match status" value="1"/>
</dbReference>
<feature type="domain" description="Protein kinase" evidence="1">
    <location>
        <begin position="115"/>
        <end position="357"/>
    </location>
</feature>
<dbReference type="InterPro" id="IPR000719">
    <property type="entry name" value="Prot_kinase_dom"/>
</dbReference>
<reference evidence="2 3" key="1">
    <citation type="submission" date="2023-02" db="EMBL/GenBank/DDBJ databases">
        <title>Genome sequence of Lentisphaera profundi SAORIC-696.</title>
        <authorList>
            <person name="Kim e."/>
            <person name="Cho J.-C."/>
            <person name="Choi A."/>
            <person name="Kang I."/>
        </authorList>
    </citation>
    <scope>NUCLEOTIDE SEQUENCE [LARGE SCALE GENOMIC DNA]</scope>
    <source>
        <strain evidence="2 3">SAORIC-696</strain>
    </source>
</reference>
<dbReference type="GO" id="GO:0016301">
    <property type="term" value="F:kinase activity"/>
    <property type="evidence" value="ECO:0007669"/>
    <property type="project" value="UniProtKB-KW"/>
</dbReference>
<organism evidence="2 3">
    <name type="scientific">Lentisphaera profundi</name>
    <dbReference type="NCBI Taxonomy" id="1658616"/>
    <lineage>
        <taxon>Bacteria</taxon>
        <taxon>Pseudomonadati</taxon>
        <taxon>Lentisphaerota</taxon>
        <taxon>Lentisphaeria</taxon>
        <taxon>Lentisphaerales</taxon>
        <taxon>Lentisphaeraceae</taxon>
        <taxon>Lentisphaera</taxon>
    </lineage>
</organism>
<dbReference type="Pfam" id="PF00069">
    <property type="entry name" value="Pkinase"/>
    <property type="match status" value="1"/>
</dbReference>
<keyword evidence="3" id="KW-1185">Reference proteome</keyword>
<dbReference type="Proteomes" id="UP001214250">
    <property type="component" value="Chromosome 2"/>
</dbReference>
<dbReference type="SUPFAM" id="SSF56112">
    <property type="entry name" value="Protein kinase-like (PK-like)"/>
    <property type="match status" value="1"/>
</dbReference>
<dbReference type="PANTHER" id="PTHR24362">
    <property type="entry name" value="SERINE/THREONINE-PROTEIN KINASE NEK"/>
    <property type="match status" value="1"/>
</dbReference>
<evidence type="ECO:0000259" key="1">
    <source>
        <dbReference type="PROSITE" id="PS50011"/>
    </source>
</evidence>
<protein>
    <submittedName>
        <fullName evidence="2">Protein kinase</fullName>
    </submittedName>
</protein>
<accession>A0ABY7VYT6</accession>
<dbReference type="SMART" id="SM00220">
    <property type="entry name" value="S_TKc"/>
    <property type="match status" value="1"/>
</dbReference>
<gene>
    <name evidence="2" type="ORF">PQO03_16510</name>
</gene>
<dbReference type="Gene3D" id="1.10.510.10">
    <property type="entry name" value="Transferase(Phosphotransferase) domain 1"/>
    <property type="match status" value="1"/>
</dbReference>
<evidence type="ECO:0000313" key="3">
    <source>
        <dbReference type="Proteomes" id="UP001214250"/>
    </source>
</evidence>
<name>A0ABY7VYT6_9BACT</name>
<dbReference type="PANTHER" id="PTHR24362:SF309">
    <property type="entry name" value="PROTEIN KINASE DOMAIN-CONTAINING PROTEIN"/>
    <property type="match status" value="1"/>
</dbReference>
<dbReference type="RefSeq" id="WP_274154296.1">
    <property type="nucleotide sequence ID" value="NZ_CP117812.1"/>
</dbReference>
<dbReference type="InterPro" id="IPR011009">
    <property type="entry name" value="Kinase-like_dom_sf"/>
</dbReference>
<keyword evidence="2" id="KW-0418">Kinase</keyword>
<sequence length="367" mass="42206">MSTSLASLRKNKQTTTFVFKRSDLDSALSPLEQISLTVDAKHVNASDNYSFIAEETIDNLDRTKIAGISQNNYTTDITCSQCHTTSTFTSTNLFEKVACPSCQLKFRIPIETELFLYDKHIFESPFINIFRAHHKQSEFYGDVVVYEKIPPAPNKTSNVEEIFKHYNKLDIENYIRPLTFDKDENAYYITRKNAPYRMNLYLEEFGALPDHQAAHVLYNVTKTLAKLATYSCYGAVLPSDIMLELDGSVKICDYGFREALHSINQAYNYLPLPQSAPETIFSKVHNEASTVYSLGILALAFIGGQQVFSENDPHKVIQERQDYFDNFSTEKFPSFLQSMLDRNPKYRPKLKECREFFFHLDSQNISH</sequence>
<dbReference type="EMBL" id="CP117812">
    <property type="protein sequence ID" value="WDE99441.1"/>
    <property type="molecule type" value="Genomic_DNA"/>
</dbReference>
<proteinExistence type="predicted"/>
<evidence type="ECO:0000313" key="2">
    <source>
        <dbReference type="EMBL" id="WDE99441.1"/>
    </source>
</evidence>